<gene>
    <name evidence="1" type="ORF">A0123_01948</name>
</gene>
<protein>
    <submittedName>
        <fullName evidence="1">Uncharacterized protein</fullName>
    </submittedName>
</protein>
<comment type="caution">
    <text evidence="1">The sequence shown here is derived from an EMBL/GenBank/DDBJ whole genome shotgun (WGS) entry which is preliminary data.</text>
</comment>
<dbReference type="PATRIC" id="fig|38307.3.peg.2007"/>
<dbReference type="Proteomes" id="UP000077786">
    <property type="component" value="Unassembled WGS sequence"/>
</dbReference>
<dbReference type="OrthoDB" id="7283284at2"/>
<sequence length="138" mass="15247">MSGEMLPGLAVLVEGWVIKKDATLAPQRMTSDEIQDLAKATVETLKERALGDVENGWGSLQTLTGGWIVQRERGKVPAPLGKEDFRKFLMLALEGMARPLKSIASNHATVESEVVEEETLSPEADAFRFAREHLQRCL</sequence>
<accession>A0A1B6VJE7</accession>
<evidence type="ECO:0000313" key="2">
    <source>
        <dbReference type="Proteomes" id="UP000077786"/>
    </source>
</evidence>
<evidence type="ECO:0000313" key="1">
    <source>
        <dbReference type="EMBL" id="OAJ67349.1"/>
    </source>
</evidence>
<proteinExistence type="predicted"/>
<dbReference type="RefSeq" id="WP_046900718.1">
    <property type="nucleotide sequence ID" value="NZ_JAFEJB010000001.1"/>
</dbReference>
<dbReference type="EMBL" id="LUTU01000008">
    <property type="protein sequence ID" value="OAJ67349.1"/>
    <property type="molecule type" value="Genomic_DNA"/>
</dbReference>
<organism evidence="1 2">
    <name type="scientific">Gluconobacter cerinus</name>
    <dbReference type="NCBI Taxonomy" id="38307"/>
    <lineage>
        <taxon>Bacteria</taxon>
        <taxon>Pseudomonadati</taxon>
        <taxon>Pseudomonadota</taxon>
        <taxon>Alphaproteobacteria</taxon>
        <taxon>Acetobacterales</taxon>
        <taxon>Acetobacteraceae</taxon>
        <taxon>Gluconobacter</taxon>
    </lineage>
</organism>
<dbReference type="AlphaFoldDB" id="A0A1B6VJE7"/>
<reference evidence="1 2" key="1">
    <citation type="submission" date="2016-03" db="EMBL/GenBank/DDBJ databases">
        <title>Draft genome sequence of Gluconobacter cerinus strain CECT 9110.</title>
        <authorList>
            <person name="Sainz F."/>
            <person name="Mas A."/>
            <person name="Torija M.J."/>
        </authorList>
    </citation>
    <scope>NUCLEOTIDE SEQUENCE [LARGE SCALE GENOMIC DNA]</scope>
    <source>
        <strain evidence="1 2">CECT 9110</strain>
    </source>
</reference>
<name>A0A1B6VJE7_9PROT</name>